<proteinExistence type="predicted"/>
<feature type="signal peptide" evidence="2">
    <location>
        <begin position="1"/>
        <end position="19"/>
    </location>
</feature>
<dbReference type="Gene3D" id="2.60.120.700">
    <property type="entry name" value="Peptidase G1"/>
    <property type="match status" value="1"/>
</dbReference>
<feature type="chain" id="PRO_5015756536" description="Aspergillopepsin-2" evidence="2">
    <location>
        <begin position="20"/>
        <end position="265"/>
    </location>
</feature>
<keyword evidence="2" id="KW-0732">Signal</keyword>
<dbReference type="PANTHER" id="PTHR37536:SF1">
    <property type="entry name" value="ASPERGILLOPEPSIN, PUTAITVE (AFU_ORTHOLOGUE AFUA_7G01200)"/>
    <property type="match status" value="1"/>
</dbReference>
<dbReference type="InterPro" id="IPR000250">
    <property type="entry name" value="Peptidase_G1"/>
</dbReference>
<dbReference type="CDD" id="cd13426">
    <property type="entry name" value="Peptidase_G1"/>
    <property type="match status" value="1"/>
</dbReference>
<evidence type="ECO:0008006" key="5">
    <source>
        <dbReference type="Google" id="ProtNLM"/>
    </source>
</evidence>
<sequence>MKSLTLAANLLLVASAALASPLAARKQAAMDAIRARNAARRSNRFQASSSSHVNGTADVESTNWAGAAITTSGITEVTGTFTVPKPSPPSGGNSGTEYCGAAWVGIDGYSDADLIQTGVLWCVQNGQYLYEAWYEYLPASLIAYSGISVTAGSVVTVTATKTGSNSGVTTLTSGGKTVSHTFTNQGSPLPGTSAEWIVEDFTSGSSLVPFANFGSVTFTGSSAIINGATVTPGSGSSTIIDLENSSGKIITSTTVSGGSVTVNYE</sequence>
<organism evidence="3 4">
    <name type="scientific">Trichoderma asperellum (strain ATCC 204424 / CBS 433.97 / NBRC 101777)</name>
    <dbReference type="NCBI Taxonomy" id="1042311"/>
    <lineage>
        <taxon>Eukaryota</taxon>
        <taxon>Fungi</taxon>
        <taxon>Dikarya</taxon>
        <taxon>Ascomycota</taxon>
        <taxon>Pezizomycotina</taxon>
        <taxon>Sordariomycetes</taxon>
        <taxon>Hypocreomycetidae</taxon>
        <taxon>Hypocreales</taxon>
        <taxon>Hypocreaceae</taxon>
        <taxon>Trichoderma</taxon>
    </lineage>
</organism>
<reference evidence="3 4" key="1">
    <citation type="submission" date="2016-07" db="EMBL/GenBank/DDBJ databases">
        <title>Multiple horizontal gene transfer events from other fungi enriched the ability of initially mycotrophic Trichoderma (Ascomycota) to feed on dead plant biomass.</title>
        <authorList>
            <consortium name="DOE Joint Genome Institute"/>
            <person name="Aerts A."/>
            <person name="Atanasova L."/>
            <person name="Chenthamara K."/>
            <person name="Zhang J."/>
            <person name="Grujic M."/>
            <person name="Henrissat B."/>
            <person name="Kuo A."/>
            <person name="Salamov A."/>
            <person name="Lipzen A."/>
            <person name="Labutti K."/>
            <person name="Barry K."/>
            <person name="Miao Y."/>
            <person name="Rahimi M.J."/>
            <person name="Shen Q."/>
            <person name="Grigoriev I.V."/>
            <person name="Kubicek C.P."/>
            <person name="Druzhinina I.S."/>
        </authorList>
    </citation>
    <scope>NUCLEOTIDE SEQUENCE [LARGE SCALE GENOMIC DNA]</scope>
    <source>
        <strain evidence="3 4">CBS 433.97</strain>
    </source>
</reference>
<dbReference type="InterPro" id="IPR038656">
    <property type="entry name" value="Peptidase_G1_sf"/>
</dbReference>
<dbReference type="SUPFAM" id="SSF49899">
    <property type="entry name" value="Concanavalin A-like lectins/glucanases"/>
    <property type="match status" value="1"/>
</dbReference>
<dbReference type="EMBL" id="KZ679266">
    <property type="protein sequence ID" value="PTB38225.1"/>
    <property type="molecule type" value="Genomic_DNA"/>
</dbReference>
<feature type="active site" description="Proton acceptor" evidence="1">
    <location>
        <position position="199"/>
    </location>
</feature>
<dbReference type="GO" id="GO:0006508">
    <property type="term" value="P:proteolysis"/>
    <property type="evidence" value="ECO:0007669"/>
    <property type="project" value="InterPro"/>
</dbReference>
<dbReference type="AlphaFoldDB" id="A0A2T3Z0A4"/>
<dbReference type="GO" id="GO:0070007">
    <property type="term" value="F:glutamic-type endopeptidase activity"/>
    <property type="evidence" value="ECO:0007669"/>
    <property type="project" value="InterPro"/>
</dbReference>
<keyword evidence="4" id="KW-1185">Reference proteome</keyword>
<dbReference type="PANTHER" id="PTHR37536">
    <property type="entry name" value="PUTATIVE (AFU_ORTHOLOGUE AFUA_3G02970)-RELATED"/>
    <property type="match status" value="1"/>
</dbReference>
<evidence type="ECO:0000256" key="1">
    <source>
        <dbReference type="PIRSR" id="PIRSR600250-50"/>
    </source>
</evidence>
<dbReference type="Proteomes" id="UP000240493">
    <property type="component" value="Unassembled WGS sequence"/>
</dbReference>
<evidence type="ECO:0000313" key="3">
    <source>
        <dbReference type="EMBL" id="PTB38225.1"/>
    </source>
</evidence>
<accession>A0A2T3Z0A4</accession>
<dbReference type="InterPro" id="IPR013320">
    <property type="entry name" value="ConA-like_dom_sf"/>
</dbReference>
<dbReference type="PRINTS" id="PR00977">
    <property type="entry name" value="SCYTLDPTASE"/>
</dbReference>
<name>A0A2T3Z0A4_TRIA4</name>
<dbReference type="Pfam" id="PF01828">
    <property type="entry name" value="Peptidase_A4"/>
    <property type="match status" value="1"/>
</dbReference>
<evidence type="ECO:0000256" key="2">
    <source>
        <dbReference type="SAM" id="SignalP"/>
    </source>
</evidence>
<protein>
    <recommendedName>
        <fullName evidence="5">Aspergillopepsin-2</fullName>
    </recommendedName>
</protein>
<evidence type="ECO:0000313" key="4">
    <source>
        <dbReference type="Proteomes" id="UP000240493"/>
    </source>
</evidence>
<gene>
    <name evidence="3" type="ORF">M441DRAFT_49688</name>
</gene>
<dbReference type="OrthoDB" id="2862635at2759"/>